<evidence type="ECO:0000256" key="8">
    <source>
        <dbReference type="HAMAP-Rule" id="MF_00195"/>
    </source>
</evidence>
<dbReference type="EMBL" id="JACNFK010000024">
    <property type="protein sequence ID" value="MBC8519578.1"/>
    <property type="molecule type" value="Genomic_DNA"/>
</dbReference>
<evidence type="ECO:0000256" key="5">
    <source>
        <dbReference type="ARBA" id="ARBA00022741"/>
    </source>
</evidence>
<proteinExistence type="inferred from homology"/>
<dbReference type="FunFam" id="3.40.50.300:FF:000057">
    <property type="entry name" value="GTPase Der"/>
    <property type="match status" value="1"/>
</dbReference>
<evidence type="ECO:0000256" key="1">
    <source>
        <dbReference type="ARBA" id="ARBA00008279"/>
    </source>
</evidence>
<feature type="domain" description="EngA-type G" evidence="12">
    <location>
        <begin position="195"/>
        <end position="368"/>
    </location>
</feature>
<feature type="domain" description="EngA-type G" evidence="12">
    <location>
        <begin position="17"/>
        <end position="185"/>
    </location>
</feature>
<dbReference type="GO" id="GO:0043022">
    <property type="term" value="F:ribosome binding"/>
    <property type="evidence" value="ECO:0007669"/>
    <property type="project" value="TreeGrafter"/>
</dbReference>
<evidence type="ECO:0000256" key="6">
    <source>
        <dbReference type="ARBA" id="ARBA00023134"/>
    </source>
</evidence>
<evidence type="ECO:0000256" key="3">
    <source>
        <dbReference type="ARBA" id="ARBA00022517"/>
    </source>
</evidence>
<dbReference type="Pfam" id="PF14714">
    <property type="entry name" value="KH_dom-like"/>
    <property type="match status" value="1"/>
</dbReference>
<evidence type="ECO:0000259" key="12">
    <source>
        <dbReference type="PROSITE" id="PS51712"/>
    </source>
</evidence>
<dbReference type="FunFam" id="3.40.50.300:FF:000040">
    <property type="entry name" value="GTPase Der"/>
    <property type="match status" value="1"/>
</dbReference>
<dbReference type="CDD" id="cd01895">
    <property type="entry name" value="EngA2"/>
    <property type="match status" value="1"/>
</dbReference>
<evidence type="ECO:0000256" key="10">
    <source>
        <dbReference type="RuleBase" id="RU004481"/>
    </source>
</evidence>
<evidence type="ECO:0000313" key="13">
    <source>
        <dbReference type="EMBL" id="MBC8519578.1"/>
    </source>
</evidence>
<evidence type="ECO:0000313" key="14">
    <source>
        <dbReference type="Proteomes" id="UP000654401"/>
    </source>
</evidence>
<feature type="binding site" evidence="8">
    <location>
        <begin position="75"/>
        <end position="79"/>
    </location>
    <ligand>
        <name>GTP</name>
        <dbReference type="ChEBI" id="CHEBI:37565"/>
        <label>1</label>
    </ligand>
</feature>
<dbReference type="PANTHER" id="PTHR43834">
    <property type="entry name" value="GTPASE DER"/>
    <property type="match status" value="1"/>
</dbReference>
<dbReference type="InterPro" id="IPR027417">
    <property type="entry name" value="P-loop_NTPase"/>
</dbReference>
<evidence type="ECO:0000256" key="4">
    <source>
        <dbReference type="ARBA" id="ARBA00022737"/>
    </source>
</evidence>
<keyword evidence="4 10" id="KW-0677">Repeat</keyword>
<comment type="subunit">
    <text evidence="8">Associates with the 50S ribosomal subunit.</text>
</comment>
<gene>
    <name evidence="8 13" type="primary">der</name>
    <name evidence="13" type="ORF">H8D24_04120</name>
</gene>
<feature type="binding site" evidence="8">
    <location>
        <begin position="313"/>
        <end position="316"/>
    </location>
    <ligand>
        <name>GTP</name>
        <dbReference type="ChEBI" id="CHEBI:37565"/>
        <label>2</label>
    </ligand>
</feature>
<sequence length="482" mass="54019">MSDCPQDEEVSVRTSIPVIALVGRPNVGKSTLFNRLTGTRDALVADLPGLTRDRQYGIALIDGDDGQSRRYMVVDTGGLSDDPEGIESLMEDQVWIAVEEADAVLFLVDGRGGLTAADEAIGRQLRQLGKPVHLVVNKTEGLDENIAGAEFHALALGQPYAISAAHNHRIFSLVENVLKPFSHTVDSDQEDQSNIRVAVVGRPNVGKSTLINRLIGEDRLLAYDMPGTTRDSIEVPFEEDGKEYLLIDTAGVRRRGKIHEAIEKFSVIKAFQAIERSNVVIMVMDAREGMTDQDATLLGMIIDSGRALVIAFNKWDGMDPSDRERNRDELERRLHFLDYATIHTISALHGSGIRDLFDSVNDAYRSATQEMKTPELTRILEQSVTAHPPPLVHGHRIKMRYAHQGGQNPPRIVIHGNQLSSVPNAYRRYLMNQFRKAFRLDGTPVRLEFRTSSNPYAGRKNKLTDRQVRKRQRLKDFTKKRR</sequence>
<accession>A0A8J6NZD3</accession>
<dbReference type="InterPro" id="IPR032859">
    <property type="entry name" value="KH_dom-like"/>
</dbReference>
<comment type="caution">
    <text evidence="13">The sequence shown here is derived from an EMBL/GenBank/DDBJ whole genome shotgun (WGS) entry which is preliminary data.</text>
</comment>
<dbReference type="GO" id="GO:0005525">
    <property type="term" value="F:GTP binding"/>
    <property type="evidence" value="ECO:0007669"/>
    <property type="project" value="UniProtKB-UniRule"/>
</dbReference>
<evidence type="ECO:0000256" key="9">
    <source>
        <dbReference type="PROSITE-ProRule" id="PRU01049"/>
    </source>
</evidence>
<dbReference type="Gene3D" id="3.40.50.300">
    <property type="entry name" value="P-loop containing nucleotide triphosphate hydrolases"/>
    <property type="match status" value="2"/>
</dbReference>
<feature type="binding site" evidence="8">
    <location>
        <begin position="248"/>
        <end position="252"/>
    </location>
    <ligand>
        <name>GTP</name>
        <dbReference type="ChEBI" id="CHEBI:37565"/>
        <label>2</label>
    </ligand>
</feature>
<dbReference type="InterPro" id="IPR005225">
    <property type="entry name" value="Small_GTP-bd"/>
</dbReference>
<dbReference type="PANTHER" id="PTHR43834:SF6">
    <property type="entry name" value="GTPASE DER"/>
    <property type="match status" value="1"/>
</dbReference>
<feature type="region of interest" description="Disordered" evidence="11">
    <location>
        <begin position="451"/>
        <end position="482"/>
    </location>
</feature>
<dbReference type="PROSITE" id="PS51712">
    <property type="entry name" value="G_ENGA"/>
    <property type="match status" value="2"/>
</dbReference>
<keyword evidence="3 8" id="KW-0690">Ribosome biogenesis</keyword>
<dbReference type="CDD" id="cd01894">
    <property type="entry name" value="EngA1"/>
    <property type="match status" value="1"/>
</dbReference>
<dbReference type="FunFam" id="3.30.300.20:FF:000004">
    <property type="entry name" value="GTPase Der"/>
    <property type="match status" value="1"/>
</dbReference>
<dbReference type="NCBIfam" id="TIGR03594">
    <property type="entry name" value="GTPase_EngA"/>
    <property type="match status" value="1"/>
</dbReference>
<protein>
    <recommendedName>
        <fullName evidence="2 8">GTPase Der</fullName>
    </recommendedName>
    <alternativeName>
        <fullName evidence="7 8">GTP-binding protein EngA</fullName>
    </alternativeName>
</protein>
<dbReference type="InterPro" id="IPR016484">
    <property type="entry name" value="GTPase_Der"/>
</dbReference>
<dbReference type="HAMAP" id="MF_00195">
    <property type="entry name" value="GTPase_Der"/>
    <property type="match status" value="1"/>
</dbReference>
<dbReference type="GO" id="GO:0042254">
    <property type="term" value="P:ribosome biogenesis"/>
    <property type="evidence" value="ECO:0007669"/>
    <property type="project" value="UniProtKB-KW"/>
</dbReference>
<keyword evidence="5 8" id="KW-0547">Nucleotide-binding</keyword>
<dbReference type="PRINTS" id="PR00326">
    <property type="entry name" value="GTP1OBG"/>
</dbReference>
<dbReference type="Proteomes" id="UP000654401">
    <property type="component" value="Unassembled WGS sequence"/>
</dbReference>
<dbReference type="InterPro" id="IPR031166">
    <property type="entry name" value="G_ENGA"/>
</dbReference>
<reference evidence="13 14" key="1">
    <citation type="submission" date="2020-08" db="EMBL/GenBank/DDBJ databases">
        <title>Bridging the membrane lipid divide: bacteria of the FCB group superphylum have the potential to synthesize archaeal ether lipids.</title>
        <authorList>
            <person name="Villanueva L."/>
            <person name="Von Meijenfeldt F.A.B."/>
            <person name="Westbye A.B."/>
            <person name="Yadav S."/>
            <person name="Hopmans E.C."/>
            <person name="Dutilh B.E."/>
            <person name="Sinninghe Damste J.S."/>
        </authorList>
    </citation>
    <scope>NUCLEOTIDE SEQUENCE [LARGE SCALE GENOMIC DNA]</scope>
    <source>
        <strain evidence="13">NIOZ-UU100</strain>
    </source>
</reference>
<dbReference type="AlphaFoldDB" id="A0A8J6NZD3"/>
<feature type="binding site" evidence="8">
    <location>
        <begin position="201"/>
        <end position="208"/>
    </location>
    <ligand>
        <name>GTP</name>
        <dbReference type="ChEBI" id="CHEBI:37565"/>
        <label>2</label>
    </ligand>
</feature>
<dbReference type="InterPro" id="IPR006073">
    <property type="entry name" value="GTP-bd"/>
</dbReference>
<dbReference type="Pfam" id="PF01926">
    <property type="entry name" value="MMR_HSR1"/>
    <property type="match status" value="2"/>
</dbReference>
<organism evidence="13 14">
    <name type="scientific">Candidatus Thiopontia autotrophica</name>
    <dbReference type="NCBI Taxonomy" id="2841688"/>
    <lineage>
        <taxon>Bacteria</taxon>
        <taxon>Pseudomonadati</taxon>
        <taxon>Pseudomonadota</taxon>
        <taxon>Gammaproteobacteria</taxon>
        <taxon>Candidatus Thiopontia</taxon>
    </lineage>
</organism>
<comment type="function">
    <text evidence="8 10">GTPase that plays an essential role in the late steps of ribosome biogenesis.</text>
</comment>
<feature type="binding site" evidence="8">
    <location>
        <begin position="23"/>
        <end position="30"/>
    </location>
    <ligand>
        <name>GTP</name>
        <dbReference type="ChEBI" id="CHEBI:37565"/>
        <label>1</label>
    </ligand>
</feature>
<evidence type="ECO:0000256" key="11">
    <source>
        <dbReference type="SAM" id="MobiDB-lite"/>
    </source>
</evidence>
<comment type="similarity">
    <text evidence="1 8 9 10">Belongs to the TRAFAC class TrmE-Era-EngA-EngB-Septin-like GTPase superfamily. EngA (Der) GTPase family.</text>
</comment>
<dbReference type="SUPFAM" id="SSF52540">
    <property type="entry name" value="P-loop containing nucleoside triphosphate hydrolases"/>
    <property type="match status" value="2"/>
</dbReference>
<dbReference type="Gene3D" id="3.30.300.20">
    <property type="match status" value="1"/>
</dbReference>
<dbReference type="InterPro" id="IPR015946">
    <property type="entry name" value="KH_dom-like_a/b"/>
</dbReference>
<keyword evidence="6 8" id="KW-0342">GTP-binding</keyword>
<evidence type="ECO:0000256" key="7">
    <source>
        <dbReference type="ARBA" id="ARBA00032345"/>
    </source>
</evidence>
<name>A0A8J6NZD3_9GAMM</name>
<feature type="compositionally biased region" description="Basic residues" evidence="11">
    <location>
        <begin position="468"/>
        <end position="482"/>
    </location>
</feature>
<dbReference type="PIRSF" id="PIRSF006485">
    <property type="entry name" value="GTP-binding_EngA"/>
    <property type="match status" value="1"/>
</dbReference>
<evidence type="ECO:0000256" key="2">
    <source>
        <dbReference type="ARBA" id="ARBA00020953"/>
    </source>
</evidence>
<dbReference type="NCBIfam" id="TIGR00231">
    <property type="entry name" value="small_GTP"/>
    <property type="match status" value="2"/>
</dbReference>
<feature type="binding site" evidence="8">
    <location>
        <begin position="137"/>
        <end position="140"/>
    </location>
    <ligand>
        <name>GTP</name>
        <dbReference type="ChEBI" id="CHEBI:37565"/>
        <label>1</label>
    </ligand>
</feature>